<dbReference type="Pfam" id="PF03481">
    <property type="entry name" value="Sua5_C"/>
    <property type="match status" value="1"/>
</dbReference>
<proteinExistence type="inferred from homology"/>
<dbReference type="InterPro" id="IPR017945">
    <property type="entry name" value="DHBP_synth_RibB-like_a/b_dom"/>
</dbReference>
<gene>
    <name evidence="15" type="ORF">ACFPT7_16960</name>
</gene>
<dbReference type="Proteomes" id="UP001596091">
    <property type="component" value="Unassembled WGS sequence"/>
</dbReference>
<evidence type="ECO:0000256" key="13">
    <source>
        <dbReference type="PIRNR" id="PIRNR004930"/>
    </source>
</evidence>
<evidence type="ECO:0000256" key="3">
    <source>
        <dbReference type="ARBA" id="ARBA00012584"/>
    </source>
</evidence>
<name>A0ABW1EM17_9BACT</name>
<evidence type="ECO:0000256" key="11">
    <source>
        <dbReference type="ARBA" id="ARBA00029774"/>
    </source>
</evidence>
<keyword evidence="8 13" id="KW-0548">Nucleotidyltransferase</keyword>
<dbReference type="InterPro" id="IPR010923">
    <property type="entry name" value="T(6)A37_SUA5"/>
</dbReference>
<keyword evidence="9 13" id="KW-0547">Nucleotide-binding</keyword>
<evidence type="ECO:0000256" key="4">
    <source>
        <dbReference type="ARBA" id="ARBA00015492"/>
    </source>
</evidence>
<evidence type="ECO:0000256" key="10">
    <source>
        <dbReference type="ARBA" id="ARBA00022840"/>
    </source>
</evidence>
<comment type="subcellular location">
    <subcellularLocation>
        <location evidence="1 13">Cytoplasm</location>
    </subcellularLocation>
</comment>
<comment type="similarity">
    <text evidence="2 13">Belongs to the SUA5 family.</text>
</comment>
<dbReference type="RefSeq" id="WP_263341112.1">
    <property type="nucleotide sequence ID" value="NZ_JAGSYH010000006.1"/>
</dbReference>
<evidence type="ECO:0000313" key="16">
    <source>
        <dbReference type="Proteomes" id="UP001596091"/>
    </source>
</evidence>
<organism evidence="15 16">
    <name type="scientific">Acidicapsa dinghuensis</name>
    <dbReference type="NCBI Taxonomy" id="2218256"/>
    <lineage>
        <taxon>Bacteria</taxon>
        <taxon>Pseudomonadati</taxon>
        <taxon>Acidobacteriota</taxon>
        <taxon>Terriglobia</taxon>
        <taxon>Terriglobales</taxon>
        <taxon>Acidobacteriaceae</taxon>
        <taxon>Acidicapsa</taxon>
    </lineage>
</organism>
<dbReference type="EC" id="2.7.7.87" evidence="3 13"/>
<comment type="function">
    <text evidence="13">Required for the formation of a threonylcarbamoyl group on adenosine at position 37 (t(6)A37) in tRNAs that read codons beginning with adenine.</text>
</comment>
<evidence type="ECO:0000256" key="9">
    <source>
        <dbReference type="ARBA" id="ARBA00022741"/>
    </source>
</evidence>
<dbReference type="Gene3D" id="3.90.870.10">
    <property type="entry name" value="DHBP synthase"/>
    <property type="match status" value="1"/>
</dbReference>
<dbReference type="InterPro" id="IPR050156">
    <property type="entry name" value="TC-AMP_synthase_SUA5"/>
</dbReference>
<keyword evidence="6 13" id="KW-0808">Transferase</keyword>
<evidence type="ECO:0000256" key="8">
    <source>
        <dbReference type="ARBA" id="ARBA00022695"/>
    </source>
</evidence>
<sequence length="361" mass="38501">MQTQRLRVDPDHLDLPESIKALNCAAGILRNGGTVALPTETVYGLGANALNDNAVARIFSAKQRPSWDPLIVHISSKAMLDTVTLPRSQTAQALIDTFWPGPLTLLVPRTAAVPDAVTAGRPLVGVRMPAHSVARELIRRAGVPIAAPSANRFGHVSPTTADHVLADLDGRIDAVIDAGPTKVGLESTVLDTTTLPMLIYRPGAVTLAQIRAVVGQAELYRESKLTSRHTPEALPSPGVGLRHYAPRARLILVELSGCEERWNTRCARALLAYSSSFPGQRIGVLMPDASGLTLVPPAELEIFPWGNWEQLDTLAQRLFAGLRALDAAGCDVILCPLPPASGVGLALRDRLHKAAVSTDAE</sequence>
<protein>
    <recommendedName>
        <fullName evidence="4 13">Threonylcarbamoyl-AMP synthase</fullName>
        <shortName evidence="13">TC-AMP synthase</shortName>
        <ecNumber evidence="3 13">2.7.7.87</ecNumber>
    </recommendedName>
    <alternativeName>
        <fullName evidence="11 13">L-threonylcarbamoyladenylate synthase</fullName>
    </alternativeName>
</protein>
<dbReference type="SUPFAM" id="SSF55821">
    <property type="entry name" value="YrdC/RibB"/>
    <property type="match status" value="1"/>
</dbReference>
<evidence type="ECO:0000259" key="14">
    <source>
        <dbReference type="PROSITE" id="PS51163"/>
    </source>
</evidence>
<accession>A0ABW1EM17</accession>
<dbReference type="NCBIfam" id="TIGR00057">
    <property type="entry name" value="L-threonylcarbamoyladenylate synthase"/>
    <property type="match status" value="1"/>
</dbReference>
<evidence type="ECO:0000256" key="2">
    <source>
        <dbReference type="ARBA" id="ARBA00007663"/>
    </source>
</evidence>
<reference evidence="16" key="1">
    <citation type="journal article" date="2019" name="Int. J. Syst. Evol. Microbiol.">
        <title>The Global Catalogue of Microorganisms (GCM) 10K type strain sequencing project: providing services to taxonomists for standard genome sequencing and annotation.</title>
        <authorList>
            <consortium name="The Broad Institute Genomics Platform"/>
            <consortium name="The Broad Institute Genome Sequencing Center for Infectious Disease"/>
            <person name="Wu L."/>
            <person name="Ma J."/>
        </authorList>
    </citation>
    <scope>NUCLEOTIDE SEQUENCE [LARGE SCALE GENOMIC DNA]</scope>
    <source>
        <strain evidence="16">JCM 4087</strain>
    </source>
</reference>
<dbReference type="PANTHER" id="PTHR17490">
    <property type="entry name" value="SUA5"/>
    <property type="match status" value="1"/>
</dbReference>
<evidence type="ECO:0000256" key="1">
    <source>
        <dbReference type="ARBA" id="ARBA00004496"/>
    </source>
</evidence>
<dbReference type="InterPro" id="IPR038385">
    <property type="entry name" value="Sua5/YwlC_C"/>
</dbReference>
<evidence type="ECO:0000256" key="5">
    <source>
        <dbReference type="ARBA" id="ARBA00022490"/>
    </source>
</evidence>
<dbReference type="EMBL" id="JBHSPH010000008">
    <property type="protein sequence ID" value="MFC5863998.1"/>
    <property type="molecule type" value="Genomic_DNA"/>
</dbReference>
<dbReference type="PROSITE" id="PS51163">
    <property type="entry name" value="YRDC"/>
    <property type="match status" value="1"/>
</dbReference>
<comment type="caution">
    <text evidence="15">The sequence shown here is derived from an EMBL/GenBank/DDBJ whole genome shotgun (WGS) entry which is preliminary data.</text>
</comment>
<comment type="catalytic activity">
    <reaction evidence="12 13">
        <text>L-threonine + hydrogencarbonate + ATP = L-threonylcarbamoyladenylate + diphosphate + H2O</text>
        <dbReference type="Rhea" id="RHEA:36407"/>
        <dbReference type="ChEBI" id="CHEBI:15377"/>
        <dbReference type="ChEBI" id="CHEBI:17544"/>
        <dbReference type="ChEBI" id="CHEBI:30616"/>
        <dbReference type="ChEBI" id="CHEBI:33019"/>
        <dbReference type="ChEBI" id="CHEBI:57926"/>
        <dbReference type="ChEBI" id="CHEBI:73682"/>
        <dbReference type="EC" id="2.7.7.87"/>
    </reaction>
</comment>
<keyword evidence="16" id="KW-1185">Reference proteome</keyword>
<keyword evidence="10 13" id="KW-0067">ATP-binding</keyword>
<dbReference type="InterPro" id="IPR006070">
    <property type="entry name" value="Sua5-like_dom"/>
</dbReference>
<dbReference type="Gene3D" id="3.40.50.11030">
    <property type="entry name" value="Threonylcarbamoyl-AMP synthase, C-terminal domain"/>
    <property type="match status" value="1"/>
</dbReference>
<dbReference type="GO" id="GO:0061710">
    <property type="term" value="F:L-threonylcarbamoyladenylate synthase"/>
    <property type="evidence" value="ECO:0007669"/>
    <property type="project" value="UniProtKB-EC"/>
</dbReference>
<dbReference type="PANTHER" id="PTHR17490:SF16">
    <property type="entry name" value="THREONYLCARBAMOYL-AMP SYNTHASE"/>
    <property type="match status" value="1"/>
</dbReference>
<dbReference type="PIRSF" id="PIRSF004930">
    <property type="entry name" value="Tln_factor_SUA5"/>
    <property type="match status" value="1"/>
</dbReference>
<dbReference type="Pfam" id="PF01300">
    <property type="entry name" value="Sua5_yciO_yrdC"/>
    <property type="match status" value="1"/>
</dbReference>
<dbReference type="InterPro" id="IPR005145">
    <property type="entry name" value="Sua5_C"/>
</dbReference>
<keyword evidence="5 13" id="KW-0963">Cytoplasm</keyword>
<keyword evidence="7 13" id="KW-0819">tRNA processing</keyword>
<evidence type="ECO:0000256" key="6">
    <source>
        <dbReference type="ARBA" id="ARBA00022679"/>
    </source>
</evidence>
<evidence type="ECO:0000313" key="15">
    <source>
        <dbReference type="EMBL" id="MFC5863998.1"/>
    </source>
</evidence>
<evidence type="ECO:0000256" key="12">
    <source>
        <dbReference type="ARBA" id="ARBA00048366"/>
    </source>
</evidence>
<evidence type="ECO:0000256" key="7">
    <source>
        <dbReference type="ARBA" id="ARBA00022694"/>
    </source>
</evidence>
<feature type="domain" description="YrdC-like" evidence="14">
    <location>
        <begin position="19"/>
        <end position="205"/>
    </location>
</feature>